<dbReference type="Proteomes" id="UP000054538">
    <property type="component" value="Unassembled WGS sequence"/>
</dbReference>
<accession>A0A0D0E1H8</accession>
<organism evidence="1 2">
    <name type="scientific">Paxillus rubicundulus Ve08.2h10</name>
    <dbReference type="NCBI Taxonomy" id="930991"/>
    <lineage>
        <taxon>Eukaryota</taxon>
        <taxon>Fungi</taxon>
        <taxon>Dikarya</taxon>
        <taxon>Basidiomycota</taxon>
        <taxon>Agaricomycotina</taxon>
        <taxon>Agaricomycetes</taxon>
        <taxon>Agaricomycetidae</taxon>
        <taxon>Boletales</taxon>
        <taxon>Paxilineae</taxon>
        <taxon>Paxillaceae</taxon>
        <taxon>Paxillus</taxon>
    </lineage>
</organism>
<proteinExistence type="predicted"/>
<evidence type="ECO:0000313" key="1">
    <source>
        <dbReference type="EMBL" id="KIK97686.1"/>
    </source>
</evidence>
<reference evidence="2" key="2">
    <citation type="submission" date="2015-01" db="EMBL/GenBank/DDBJ databases">
        <title>Evolutionary Origins and Diversification of the Mycorrhizal Mutualists.</title>
        <authorList>
            <consortium name="DOE Joint Genome Institute"/>
            <consortium name="Mycorrhizal Genomics Consortium"/>
            <person name="Kohler A."/>
            <person name="Kuo A."/>
            <person name="Nagy L.G."/>
            <person name="Floudas D."/>
            <person name="Copeland A."/>
            <person name="Barry K.W."/>
            <person name="Cichocki N."/>
            <person name="Veneault-Fourrey C."/>
            <person name="LaButti K."/>
            <person name="Lindquist E.A."/>
            <person name="Lipzen A."/>
            <person name="Lundell T."/>
            <person name="Morin E."/>
            <person name="Murat C."/>
            <person name="Riley R."/>
            <person name="Ohm R."/>
            <person name="Sun H."/>
            <person name="Tunlid A."/>
            <person name="Henrissat B."/>
            <person name="Grigoriev I.V."/>
            <person name="Hibbett D.S."/>
            <person name="Martin F."/>
        </authorList>
    </citation>
    <scope>NUCLEOTIDE SEQUENCE [LARGE SCALE GENOMIC DNA]</scope>
    <source>
        <strain evidence="2">Ve08.2h10</strain>
    </source>
</reference>
<dbReference type="InParanoid" id="A0A0D0E1H8"/>
<dbReference type="EMBL" id="KN824925">
    <property type="protein sequence ID" value="KIK97686.1"/>
    <property type="molecule type" value="Genomic_DNA"/>
</dbReference>
<evidence type="ECO:0000313" key="2">
    <source>
        <dbReference type="Proteomes" id="UP000054538"/>
    </source>
</evidence>
<protein>
    <submittedName>
        <fullName evidence="1">Unplaced genomic scaffold scaffold_103, whole genome shotgun sequence</fullName>
    </submittedName>
</protein>
<reference evidence="1 2" key="1">
    <citation type="submission" date="2014-04" db="EMBL/GenBank/DDBJ databases">
        <authorList>
            <consortium name="DOE Joint Genome Institute"/>
            <person name="Kuo A."/>
            <person name="Kohler A."/>
            <person name="Jargeat P."/>
            <person name="Nagy L.G."/>
            <person name="Floudas D."/>
            <person name="Copeland A."/>
            <person name="Barry K.W."/>
            <person name="Cichocki N."/>
            <person name="Veneault-Fourrey C."/>
            <person name="LaButti K."/>
            <person name="Lindquist E.A."/>
            <person name="Lipzen A."/>
            <person name="Lundell T."/>
            <person name="Morin E."/>
            <person name="Murat C."/>
            <person name="Sun H."/>
            <person name="Tunlid A."/>
            <person name="Henrissat B."/>
            <person name="Grigoriev I.V."/>
            <person name="Hibbett D.S."/>
            <person name="Martin F."/>
            <person name="Nordberg H.P."/>
            <person name="Cantor M.N."/>
            <person name="Hua S.X."/>
        </authorList>
    </citation>
    <scope>NUCLEOTIDE SEQUENCE [LARGE SCALE GENOMIC DNA]</scope>
    <source>
        <strain evidence="1 2">Ve08.2h10</strain>
    </source>
</reference>
<name>A0A0D0E1H8_9AGAM</name>
<keyword evidence="2" id="KW-1185">Reference proteome</keyword>
<dbReference type="AlphaFoldDB" id="A0A0D0E1H8"/>
<dbReference type="HOGENOM" id="CLU_2997075_0_0_1"/>
<sequence length="57" mass="6614">MCLWSFTESHTLPVLDNYQSHALLNELWVPISPYHVQRQLPFSLQDSSSSHAVVEFK</sequence>
<gene>
    <name evidence="1" type="ORF">PAXRUDRAFT_824691</name>
</gene>